<protein>
    <submittedName>
        <fullName evidence="1">Uncharacterized protein</fullName>
    </submittedName>
</protein>
<dbReference type="EMBL" id="JARJCM010000018">
    <property type="protein sequence ID" value="KAJ7041229.1"/>
    <property type="molecule type" value="Genomic_DNA"/>
</dbReference>
<name>A0AAD6XDG4_9AGAR</name>
<dbReference type="AlphaFoldDB" id="A0AAD6XDG4"/>
<evidence type="ECO:0000313" key="1">
    <source>
        <dbReference type="EMBL" id="KAJ7041229.1"/>
    </source>
</evidence>
<dbReference type="Proteomes" id="UP001218188">
    <property type="component" value="Unassembled WGS sequence"/>
</dbReference>
<proteinExistence type="predicted"/>
<comment type="caution">
    <text evidence="1">The sequence shown here is derived from an EMBL/GenBank/DDBJ whole genome shotgun (WGS) entry which is preliminary data.</text>
</comment>
<evidence type="ECO:0000313" key="2">
    <source>
        <dbReference type="Proteomes" id="UP001218188"/>
    </source>
</evidence>
<gene>
    <name evidence="1" type="ORF">C8F04DRAFT_1080682</name>
</gene>
<reference evidence="1" key="1">
    <citation type="submission" date="2023-03" db="EMBL/GenBank/DDBJ databases">
        <title>Massive genome expansion in bonnet fungi (Mycena s.s.) driven by repeated elements and novel gene families across ecological guilds.</title>
        <authorList>
            <consortium name="Lawrence Berkeley National Laboratory"/>
            <person name="Harder C.B."/>
            <person name="Miyauchi S."/>
            <person name="Viragh M."/>
            <person name="Kuo A."/>
            <person name="Thoen E."/>
            <person name="Andreopoulos B."/>
            <person name="Lu D."/>
            <person name="Skrede I."/>
            <person name="Drula E."/>
            <person name="Henrissat B."/>
            <person name="Morin E."/>
            <person name="Kohler A."/>
            <person name="Barry K."/>
            <person name="LaButti K."/>
            <person name="Morin E."/>
            <person name="Salamov A."/>
            <person name="Lipzen A."/>
            <person name="Mereny Z."/>
            <person name="Hegedus B."/>
            <person name="Baldrian P."/>
            <person name="Stursova M."/>
            <person name="Weitz H."/>
            <person name="Taylor A."/>
            <person name="Grigoriev I.V."/>
            <person name="Nagy L.G."/>
            <person name="Martin F."/>
            <person name="Kauserud H."/>
        </authorList>
    </citation>
    <scope>NUCLEOTIDE SEQUENCE</scope>
    <source>
        <strain evidence="1">CBHHK200</strain>
    </source>
</reference>
<sequence length="162" mass="17742">MSTSLIDWTAAQFTALYAPSATDTADAEDSNLIQQLDTTFEPDAEIYLNHLRSVGSAQFKEFVASRRGAGTEVECKPEDLVETPFEDGDADAGTIVAGRATLIRTHKFRIRAAPAKTRTVIFFSARIKQNPKPQIVQLFHTAVDKPFTVNLHPAHAIDVSAL</sequence>
<organism evidence="1 2">
    <name type="scientific">Mycena alexandri</name>
    <dbReference type="NCBI Taxonomy" id="1745969"/>
    <lineage>
        <taxon>Eukaryota</taxon>
        <taxon>Fungi</taxon>
        <taxon>Dikarya</taxon>
        <taxon>Basidiomycota</taxon>
        <taxon>Agaricomycotina</taxon>
        <taxon>Agaricomycetes</taxon>
        <taxon>Agaricomycetidae</taxon>
        <taxon>Agaricales</taxon>
        <taxon>Marasmiineae</taxon>
        <taxon>Mycenaceae</taxon>
        <taxon>Mycena</taxon>
    </lineage>
</organism>
<keyword evidence="2" id="KW-1185">Reference proteome</keyword>
<accession>A0AAD6XDG4</accession>